<feature type="region of interest" description="Disordered" evidence="1">
    <location>
        <begin position="1"/>
        <end position="24"/>
    </location>
</feature>
<keyword evidence="3" id="KW-1185">Reference proteome</keyword>
<name>A0A0W7X7G8_9ACTN</name>
<organism evidence="2 3">
    <name type="scientific">Streptomyces silvensis</name>
    <dbReference type="NCBI Taxonomy" id="1765722"/>
    <lineage>
        <taxon>Bacteria</taxon>
        <taxon>Bacillati</taxon>
        <taxon>Actinomycetota</taxon>
        <taxon>Actinomycetes</taxon>
        <taxon>Kitasatosporales</taxon>
        <taxon>Streptomycetaceae</taxon>
        <taxon>Streptomyces</taxon>
    </lineage>
</organism>
<sequence>MAAALMAQGRGRPFREAPGGRAHAEHVQADGVVEQFGAPAAGQGEHRLRPGDEPFRVDVAHRDGEPLREFVGRP</sequence>
<protein>
    <submittedName>
        <fullName evidence="2">Uncharacterized protein</fullName>
    </submittedName>
</protein>
<dbReference type="STRING" id="1765722.AT728_07075"/>
<evidence type="ECO:0000313" key="3">
    <source>
        <dbReference type="Proteomes" id="UP000054804"/>
    </source>
</evidence>
<accession>A0A0W7X7G8</accession>
<dbReference type="AlphaFoldDB" id="A0A0W7X7G8"/>
<proteinExistence type="predicted"/>
<feature type="region of interest" description="Disordered" evidence="1">
    <location>
        <begin position="41"/>
        <end position="74"/>
    </location>
</feature>
<reference evidence="2 3" key="1">
    <citation type="submission" date="2015-12" db="EMBL/GenBank/DDBJ databases">
        <title>Draft genome sequence of Streptomyces silvensis ATCC 53525, a producer of novel hormone antagonists.</title>
        <authorList>
            <person name="Johnston C.W."/>
            <person name="Li Y."/>
            <person name="Magarvey N.A."/>
        </authorList>
    </citation>
    <scope>NUCLEOTIDE SEQUENCE [LARGE SCALE GENOMIC DNA]</scope>
    <source>
        <strain evidence="2 3">ATCC 53525</strain>
    </source>
</reference>
<comment type="caution">
    <text evidence="2">The sequence shown here is derived from an EMBL/GenBank/DDBJ whole genome shotgun (WGS) entry which is preliminary data.</text>
</comment>
<gene>
    <name evidence="2" type="ORF">AT728_07075</name>
</gene>
<dbReference type="EMBL" id="LOCL01000029">
    <property type="protein sequence ID" value="KUF18797.1"/>
    <property type="molecule type" value="Genomic_DNA"/>
</dbReference>
<evidence type="ECO:0000256" key="1">
    <source>
        <dbReference type="SAM" id="MobiDB-lite"/>
    </source>
</evidence>
<dbReference type="Proteomes" id="UP000054804">
    <property type="component" value="Unassembled WGS sequence"/>
</dbReference>
<feature type="compositionally biased region" description="Basic and acidic residues" evidence="1">
    <location>
        <begin position="44"/>
        <end position="74"/>
    </location>
</feature>
<evidence type="ECO:0000313" key="2">
    <source>
        <dbReference type="EMBL" id="KUF18797.1"/>
    </source>
</evidence>